<evidence type="ECO:0000313" key="6">
    <source>
        <dbReference type="EnsemblPlants" id="Solyc11g072850.2.1"/>
    </source>
</evidence>
<feature type="domain" description="CCT" evidence="5">
    <location>
        <begin position="224"/>
        <end position="266"/>
    </location>
</feature>
<dbReference type="InParanoid" id="A0A3Q7J115"/>
<protein>
    <recommendedName>
        <fullName evidence="5">CCT domain-containing protein</fullName>
    </recommendedName>
</protein>
<sequence length="303" mass="34821">MTSASTSHSKMSISFKKVFTYQFPLITTISTFFFSSKYFFQKKSFTMYGYNNIEENTSSSSNYLYNHFPITTINSQTLPLVSNLPPPPLSIPLVNNITIEFDSISILKSEFNCNNNSSSSCSSYGSPATSYNTNDPTSLMQRSISSHSLLVKNMEGFCPIVSSPTGFHDSETPSSVRKVLSTGDLQVMHMMQYNNYRSESPLSSESNSIIEGMNKACKYSPQEKKERIERYRTKRNQRNFNKKIKYECRKTLADSRPRIRGRFARNDEIERTPQNEYWNQSRLEELGEEDDENWIGFLDAYVP</sequence>
<dbReference type="PANTHER" id="PTHR31319">
    <property type="entry name" value="ZINC FINGER PROTEIN CONSTANS-LIKE 4"/>
    <property type="match status" value="1"/>
</dbReference>
<dbReference type="STRING" id="4081.A0A3Q7J115"/>
<dbReference type="Proteomes" id="UP000004994">
    <property type="component" value="Chromosome 11"/>
</dbReference>
<dbReference type="SMR" id="A0A3Q7J115"/>
<dbReference type="OMA" id="RASSEFF"/>
<name>A0A3Q7J115_SOLLC</name>
<dbReference type="PROSITE" id="PS51017">
    <property type="entry name" value="CCT"/>
    <property type="match status" value="1"/>
</dbReference>
<dbReference type="Pfam" id="PF06203">
    <property type="entry name" value="CCT"/>
    <property type="match status" value="1"/>
</dbReference>
<dbReference type="AlphaFoldDB" id="A0A3Q7J115"/>
<reference evidence="6" key="1">
    <citation type="journal article" date="2012" name="Nature">
        <title>The tomato genome sequence provides insights into fleshy fruit evolution.</title>
        <authorList>
            <consortium name="Tomato Genome Consortium"/>
        </authorList>
    </citation>
    <scope>NUCLEOTIDE SEQUENCE [LARGE SCALE GENOMIC DNA]</scope>
    <source>
        <strain evidence="6">cv. Heinz 1706</strain>
    </source>
</reference>
<dbReference type="EnsemblPlants" id="Solyc11g072850.2.1">
    <property type="protein sequence ID" value="Solyc11g072850.2.1"/>
    <property type="gene ID" value="Solyc11g072850.2"/>
</dbReference>
<dbReference type="GO" id="GO:0009909">
    <property type="term" value="P:regulation of flower development"/>
    <property type="evidence" value="ECO:0000318"/>
    <property type="project" value="GO_Central"/>
</dbReference>
<evidence type="ECO:0000256" key="1">
    <source>
        <dbReference type="ARBA" id="ARBA00004123"/>
    </source>
</evidence>
<evidence type="ECO:0000259" key="5">
    <source>
        <dbReference type="PROSITE" id="PS51017"/>
    </source>
</evidence>
<keyword evidence="4" id="KW-0812">Transmembrane</keyword>
<keyword evidence="7" id="KW-1185">Reference proteome</keyword>
<evidence type="ECO:0000256" key="3">
    <source>
        <dbReference type="PROSITE-ProRule" id="PRU00357"/>
    </source>
</evidence>
<proteinExistence type="predicted"/>
<keyword evidence="4" id="KW-0472">Membrane</keyword>
<feature type="transmembrane region" description="Helical" evidence="4">
    <location>
        <begin position="20"/>
        <end position="40"/>
    </location>
</feature>
<dbReference type="PANTHER" id="PTHR31319:SF101">
    <property type="entry name" value="TWO-COMPONENT RESPONSE REGULATOR-LIKE APRR5"/>
    <property type="match status" value="1"/>
</dbReference>
<evidence type="ECO:0000313" key="7">
    <source>
        <dbReference type="Proteomes" id="UP000004994"/>
    </source>
</evidence>
<keyword evidence="4" id="KW-1133">Transmembrane helix</keyword>
<evidence type="ECO:0000256" key="2">
    <source>
        <dbReference type="ARBA" id="ARBA00023242"/>
    </source>
</evidence>
<dbReference type="InterPro" id="IPR045281">
    <property type="entry name" value="CONSTANS-like"/>
</dbReference>
<dbReference type="Gramene" id="Solyc11g072850.2.1">
    <property type="protein sequence ID" value="Solyc11g072850.2.1"/>
    <property type="gene ID" value="Solyc11g072850.2"/>
</dbReference>
<comment type="subcellular location">
    <subcellularLocation>
        <location evidence="1 3">Nucleus</location>
    </subcellularLocation>
</comment>
<accession>A0A3Q7J115</accession>
<dbReference type="GO" id="GO:0005634">
    <property type="term" value="C:nucleus"/>
    <property type="evidence" value="ECO:0000318"/>
    <property type="project" value="GO_Central"/>
</dbReference>
<dbReference type="PaxDb" id="4081-Solyc11g072850.1.1"/>
<dbReference type="InterPro" id="IPR010402">
    <property type="entry name" value="CCT_domain"/>
</dbReference>
<evidence type="ECO:0000256" key="4">
    <source>
        <dbReference type="SAM" id="Phobius"/>
    </source>
</evidence>
<organism evidence="6">
    <name type="scientific">Solanum lycopersicum</name>
    <name type="common">Tomato</name>
    <name type="synonym">Lycopersicon esculentum</name>
    <dbReference type="NCBI Taxonomy" id="4081"/>
    <lineage>
        <taxon>Eukaryota</taxon>
        <taxon>Viridiplantae</taxon>
        <taxon>Streptophyta</taxon>
        <taxon>Embryophyta</taxon>
        <taxon>Tracheophyta</taxon>
        <taxon>Spermatophyta</taxon>
        <taxon>Magnoliopsida</taxon>
        <taxon>eudicotyledons</taxon>
        <taxon>Gunneridae</taxon>
        <taxon>Pentapetalae</taxon>
        <taxon>asterids</taxon>
        <taxon>lamiids</taxon>
        <taxon>Solanales</taxon>
        <taxon>Solanaceae</taxon>
        <taxon>Solanoideae</taxon>
        <taxon>Solaneae</taxon>
        <taxon>Solanum</taxon>
        <taxon>Solanum subgen. Lycopersicon</taxon>
    </lineage>
</organism>
<keyword evidence="2 3" id="KW-0539">Nucleus</keyword>
<reference evidence="6" key="2">
    <citation type="submission" date="2019-01" db="UniProtKB">
        <authorList>
            <consortium name="EnsemblPlants"/>
        </authorList>
    </citation>
    <scope>IDENTIFICATION</scope>
    <source>
        <strain evidence="6">cv. Heinz 1706</strain>
    </source>
</reference>
<dbReference type="FunCoup" id="A0A3Q7J115">
    <property type="interactions" value="2"/>
</dbReference>